<feature type="compositionally biased region" description="Basic and acidic residues" evidence="1">
    <location>
        <begin position="1478"/>
        <end position="1491"/>
    </location>
</feature>
<name>A0A9D4MVN7_DREPO</name>
<dbReference type="InterPro" id="IPR004302">
    <property type="entry name" value="Cellulose/chitin-bd_N"/>
</dbReference>
<reference evidence="4" key="2">
    <citation type="submission" date="2020-11" db="EMBL/GenBank/DDBJ databases">
        <authorList>
            <person name="McCartney M.A."/>
            <person name="Auch B."/>
            <person name="Kono T."/>
            <person name="Mallez S."/>
            <person name="Becker A."/>
            <person name="Gohl D.M."/>
            <person name="Silverstein K.A.T."/>
            <person name="Koren S."/>
            <person name="Bechman K.B."/>
            <person name="Herman A."/>
            <person name="Abrahante J.E."/>
            <person name="Garbe J."/>
        </authorList>
    </citation>
    <scope>NUCLEOTIDE SEQUENCE</scope>
    <source>
        <strain evidence="4">Duluth1</strain>
        <tissue evidence="4">Whole animal</tissue>
    </source>
</reference>
<feature type="signal peptide" evidence="2">
    <location>
        <begin position="1"/>
        <end position="20"/>
    </location>
</feature>
<evidence type="ECO:0000256" key="1">
    <source>
        <dbReference type="SAM" id="MobiDB-lite"/>
    </source>
</evidence>
<feature type="region of interest" description="Disordered" evidence="1">
    <location>
        <begin position="1032"/>
        <end position="1051"/>
    </location>
</feature>
<keyword evidence="2" id="KW-0732">Signal</keyword>
<evidence type="ECO:0000313" key="5">
    <source>
        <dbReference type="Proteomes" id="UP000828390"/>
    </source>
</evidence>
<evidence type="ECO:0000313" key="4">
    <source>
        <dbReference type="EMBL" id="KAH3882761.1"/>
    </source>
</evidence>
<evidence type="ECO:0000259" key="3">
    <source>
        <dbReference type="Pfam" id="PF03067"/>
    </source>
</evidence>
<evidence type="ECO:0000256" key="2">
    <source>
        <dbReference type="SAM" id="SignalP"/>
    </source>
</evidence>
<dbReference type="Pfam" id="PF03067">
    <property type="entry name" value="LPMO_10"/>
    <property type="match status" value="1"/>
</dbReference>
<gene>
    <name evidence="4" type="ORF">DPMN_006706</name>
</gene>
<comment type="caution">
    <text evidence="4">The sequence shown here is derived from an EMBL/GenBank/DDBJ whole genome shotgun (WGS) entry which is preliminary data.</text>
</comment>
<feature type="region of interest" description="Disordered" evidence="1">
    <location>
        <begin position="1236"/>
        <end position="1512"/>
    </location>
</feature>
<feature type="compositionally biased region" description="Polar residues" evidence="1">
    <location>
        <begin position="1366"/>
        <end position="1382"/>
    </location>
</feature>
<dbReference type="EMBL" id="JAIWYP010000001">
    <property type="protein sequence ID" value="KAH3882761.1"/>
    <property type="molecule type" value="Genomic_DNA"/>
</dbReference>
<keyword evidence="5" id="KW-1185">Reference proteome</keyword>
<reference evidence="4" key="1">
    <citation type="journal article" date="2019" name="bioRxiv">
        <title>The Genome of the Zebra Mussel, Dreissena polymorpha: A Resource for Invasive Species Research.</title>
        <authorList>
            <person name="McCartney M.A."/>
            <person name="Auch B."/>
            <person name="Kono T."/>
            <person name="Mallez S."/>
            <person name="Zhang Y."/>
            <person name="Obille A."/>
            <person name="Becker A."/>
            <person name="Abrahante J.E."/>
            <person name="Garbe J."/>
            <person name="Badalamenti J.P."/>
            <person name="Herman A."/>
            <person name="Mangelson H."/>
            <person name="Liachko I."/>
            <person name="Sullivan S."/>
            <person name="Sone E.D."/>
            <person name="Koren S."/>
            <person name="Silverstein K.A.T."/>
            <person name="Beckman K.B."/>
            <person name="Gohl D.M."/>
        </authorList>
    </citation>
    <scope>NUCLEOTIDE SEQUENCE</scope>
    <source>
        <strain evidence="4">Duluth1</strain>
        <tissue evidence="4">Whole animal</tissue>
    </source>
</reference>
<feature type="compositionally biased region" description="Basic and acidic residues" evidence="1">
    <location>
        <begin position="1321"/>
        <end position="1331"/>
    </location>
</feature>
<feature type="compositionally biased region" description="Low complexity" evidence="1">
    <location>
        <begin position="1033"/>
        <end position="1048"/>
    </location>
</feature>
<proteinExistence type="predicted"/>
<protein>
    <recommendedName>
        <fullName evidence="3">Chitin-binding type-4 domain-containing protein</fullName>
    </recommendedName>
</protein>
<organism evidence="4 5">
    <name type="scientific">Dreissena polymorpha</name>
    <name type="common">Zebra mussel</name>
    <name type="synonym">Mytilus polymorpha</name>
    <dbReference type="NCBI Taxonomy" id="45954"/>
    <lineage>
        <taxon>Eukaryota</taxon>
        <taxon>Metazoa</taxon>
        <taxon>Spiralia</taxon>
        <taxon>Lophotrochozoa</taxon>
        <taxon>Mollusca</taxon>
        <taxon>Bivalvia</taxon>
        <taxon>Autobranchia</taxon>
        <taxon>Heteroconchia</taxon>
        <taxon>Euheterodonta</taxon>
        <taxon>Imparidentia</taxon>
        <taxon>Neoheterodontei</taxon>
        <taxon>Myida</taxon>
        <taxon>Dreissenoidea</taxon>
        <taxon>Dreissenidae</taxon>
        <taxon>Dreissena</taxon>
    </lineage>
</organism>
<accession>A0A9D4MVN7</accession>
<dbReference type="Proteomes" id="UP000828390">
    <property type="component" value="Unassembled WGS sequence"/>
</dbReference>
<feature type="domain" description="Chitin-binding type-4" evidence="3">
    <location>
        <begin position="43"/>
        <end position="209"/>
    </location>
</feature>
<feature type="chain" id="PRO_5038757910" description="Chitin-binding type-4 domain-containing protein" evidence="2">
    <location>
        <begin position="21"/>
        <end position="1581"/>
    </location>
</feature>
<feature type="compositionally biased region" description="Low complexity" evidence="1">
    <location>
        <begin position="1427"/>
        <end position="1451"/>
    </location>
</feature>
<dbReference type="OrthoDB" id="64893at2759"/>
<sequence length="1581" mass="166435">MDLMRSLLMLCTCCIGHVLSSGSLYDPPNRAVMWKYGFPTSKNYNYMQLNCGGEKQPLDGPPVCGVCGDPYNAPKEHEKGGQYGTGMIGRYYPAGIKEINVKVELLAFEKGFFEFRLCPVNNGTLTQQCLDEHLLPIKEGYMAGTPMRFYPDAAGDFRLTVAVPPDMTCDLCVIQWRYRTANSWGEDPESKKEGLGFGPQEEFYNCADIRIGGEIPSSVRANPFFSPQDVSIVKDVQDAVANTVAVGPQTVDHLRPGARAVLFDASTYTNTSVRQDADANMLVSSWSVNSDSSSGTGGTGLVVGSSTGADTTILNTMDQLGGNSHAKVDTKMQQPTIGMVLTQTQSAGSQLSGQTSKVGTEDVLLKVSQQVSDTGSQKTITDLIGGTQTGSVVDLSIGTVGTTVGDLKRTSLIIDRANVQTPTVGLVVGTSGPKRVGMVFDKTSQTQISGVAISSGTQEGTSPISESNIKHNVGEKTVSMVVNTVGLNVPNGNAVISSMQKQGDGKTVGLVVNSGAKRVGLIVDGNKKESTVSPAGGVMIDMGSSRTIDVVHSGSSSGRDGGKRVGFAAGSGFIQDTPFSKTTDINDVKSNIFKTGINTDINTRFSAMSGIGQTGTGIVITTQKDAVVDASSGTIMKQENKMLKDASPEKKTIKIGIINGEKALELREKTPEISAAEISAMVAARIAENLSKTPNVDLSREKTITETAADDMNPKEISKTTVRNSDAKHKQVLEEKTLLTDKSKTRDISVKTSVKEAPSTIRTDQSNTEFKIVETTAVNNGQAQKVYLLEKPKPKETIITSEIVIQDTKAEDTIKEHTQQAVEATININGTQEVNDKIIANTGEVISVEGIGKSHQDVATVNDGTDSKVIGSSSGSVIRESGTTQRELNANIGFIKTPGITDNNLVEVHSSENVDKASHIKQIVNDKLVKPDIAAENVAYVVKADQTVGFSISGKSVISDTDIKTTTGTKPISLTFPAAAATAATDSLARSDSVVYEPDTSRATAGAHTLAGSTVDFSTEARPRLTIERESLGSSGVNGNVPSSNGPSTAFTLDLRNIPERRVEGSRRLFNQVIATNADSQPRTRTDSRQVDQGVVNIEQQLNTFDIGRVPNGHTVEAGVQMTAEGTMTTGFGPRIEVARTRGRRLPDDSFTVAGPGGDLPLPEGLIPGDQYRIVTDPRTGRQERIPIRSDVGIRLREAGSERMFGTGSDAFVDFGVRDGGRVATTGFQRIGEAGVGTTGFRRSGDSGVDTSSFRRSGESGVDTSGLRRSGDSRVDTSGFSRSGDSGVETASFRRSGESGVDTSGLRRSGDSEVDTSGFRRIGDSGVDRAGFRSSGESGVDTTIFRRSGDSGVDTAGFRRSGESGVDTSSFRRNQESGGDTTSFRRIDVAGRDTGQTRTESVRGGTMDARSIDGGARNSVGSGGASIAGSGSRESVSSSFIRTTHGGDASTSGGGSGGGRFDVTRDIRMSSDGSFSGDTRRSERGRGEFDSRPGALPGTPLFGGGGFVRGPSEGFMPMPPSMMPPFGMPGVSPGMPPMGLHPSMGPGMPPMGGPVPFGGPIGMPPSMFGGGPGGMGFPFRR</sequence>